<accession>A0AAE4HQL5</accession>
<reference evidence="1" key="1">
    <citation type="submission" date="2023-03" db="EMBL/GenBank/DDBJ databases">
        <authorList>
            <person name="Shen W."/>
            <person name="Cai J."/>
        </authorList>
    </citation>
    <scope>NUCLEOTIDE SEQUENCE</scope>
    <source>
        <strain evidence="1">K69-2</strain>
    </source>
</reference>
<evidence type="ECO:0000313" key="2">
    <source>
        <dbReference type="Proteomes" id="UP001183682"/>
    </source>
</evidence>
<proteinExistence type="predicted"/>
<protein>
    <submittedName>
        <fullName evidence="1">Uncharacterized protein</fullName>
    </submittedName>
</protein>
<evidence type="ECO:0000313" key="1">
    <source>
        <dbReference type="EMBL" id="MDT2689297.1"/>
    </source>
</evidence>
<comment type="caution">
    <text evidence="1">The sequence shown here is derived from an EMBL/GenBank/DDBJ whole genome shotgun (WGS) entry which is preliminary data.</text>
</comment>
<dbReference type="AlphaFoldDB" id="A0AAE4HQL5"/>
<gene>
    <name evidence="1" type="ORF">P7E30_03620</name>
</gene>
<dbReference type="EMBL" id="JARPZN010000002">
    <property type="protein sequence ID" value="MDT2689297.1"/>
    <property type="molecule type" value="Genomic_DNA"/>
</dbReference>
<name>A0AAE4HQL5_ENTGA</name>
<organism evidence="1 2">
    <name type="scientific">Enterococcus gallinarum</name>
    <dbReference type="NCBI Taxonomy" id="1353"/>
    <lineage>
        <taxon>Bacteria</taxon>
        <taxon>Bacillati</taxon>
        <taxon>Bacillota</taxon>
        <taxon>Bacilli</taxon>
        <taxon>Lactobacillales</taxon>
        <taxon>Enterococcaceae</taxon>
        <taxon>Enterococcus</taxon>
    </lineage>
</organism>
<sequence>MPFVLFNHSHGGSFSIDKEELRSSSHYLQPESFLETLIAEGYAGGAIDIWEFGERKHGESTVF</sequence>
<dbReference type="Proteomes" id="UP001183682">
    <property type="component" value="Unassembled WGS sequence"/>
</dbReference>
<dbReference type="RefSeq" id="WP_138371793.1">
    <property type="nucleotide sequence ID" value="NZ_BSYC01000002.1"/>
</dbReference>